<dbReference type="EMBL" id="SHKW01000008">
    <property type="protein sequence ID" value="RZU28960.1"/>
    <property type="molecule type" value="Genomic_DNA"/>
</dbReference>
<comment type="caution">
    <text evidence="1">The sequence shown here is derived from an EMBL/GenBank/DDBJ whole genome shotgun (WGS) entry which is preliminary data.</text>
</comment>
<organism evidence="1 2">
    <name type="scientific">Edaphobacter modestus</name>
    <dbReference type="NCBI Taxonomy" id="388466"/>
    <lineage>
        <taxon>Bacteria</taxon>
        <taxon>Pseudomonadati</taxon>
        <taxon>Acidobacteriota</taxon>
        <taxon>Terriglobia</taxon>
        <taxon>Terriglobales</taxon>
        <taxon>Acidobacteriaceae</taxon>
        <taxon>Edaphobacter</taxon>
    </lineage>
</organism>
<dbReference type="Proteomes" id="UP000292958">
    <property type="component" value="Unassembled WGS sequence"/>
</dbReference>
<dbReference type="OrthoDB" id="112799at2"/>
<evidence type="ECO:0008006" key="3">
    <source>
        <dbReference type="Google" id="ProtNLM"/>
    </source>
</evidence>
<reference evidence="1 2" key="1">
    <citation type="submission" date="2019-02" db="EMBL/GenBank/DDBJ databases">
        <title>Genomic Encyclopedia of Archaeal and Bacterial Type Strains, Phase II (KMG-II): from individual species to whole genera.</title>
        <authorList>
            <person name="Goeker M."/>
        </authorList>
    </citation>
    <scope>NUCLEOTIDE SEQUENCE [LARGE SCALE GENOMIC DNA]</scope>
    <source>
        <strain evidence="1 2">DSM 18101</strain>
    </source>
</reference>
<gene>
    <name evidence="1" type="ORF">BDD14_6546</name>
</gene>
<dbReference type="RefSeq" id="WP_130425379.1">
    <property type="nucleotide sequence ID" value="NZ_SHKW01000008.1"/>
</dbReference>
<dbReference type="AlphaFoldDB" id="A0A4Q7XXE1"/>
<accession>A0A4Q7XXE1</accession>
<protein>
    <recommendedName>
        <fullName evidence="3">T4 beta protein</fullName>
    </recommendedName>
</protein>
<evidence type="ECO:0000313" key="2">
    <source>
        <dbReference type="Proteomes" id="UP000292958"/>
    </source>
</evidence>
<keyword evidence="2" id="KW-1185">Reference proteome</keyword>
<name>A0A4Q7XXE1_9BACT</name>
<evidence type="ECO:0000313" key="1">
    <source>
        <dbReference type="EMBL" id="RZU28960.1"/>
    </source>
</evidence>
<proteinExistence type="predicted"/>
<sequence length="356" mass="39329">MSKITAFASGVNEAREIRGFALAGIPIGASASNLRETAIKDLEEMQGPVFLDSGAFSEVSYSPDTKQLELTKPITPKEWRRRLAIYLRLAHALGSNLSVVAPDRVGDQEETLRRLAQYRQELKQLAELGVHILIPLQLGRRTHEEFYAAAKEAAGVPLVPAFTMKKAATSLSDAERFLASVRPARVHLLGMGLVNKRADEVLAMIRRTSPATAITMDSNRIRAVTGKSRRMTATEQAFRDTNPENLFNEVESPVLAASNYRLDYTESISSPSQWASNALLREIAFSSGFDLSEMHAFFGDPDGFLCRSLPGTDTCYWENPVVAHAVDRAWASYVKCEVHAHVRTAAIRHTFHTEAA</sequence>